<proteinExistence type="predicted"/>
<keyword evidence="2" id="KW-1185">Reference proteome</keyword>
<reference evidence="1" key="1">
    <citation type="submission" date="2021-06" db="EMBL/GenBank/DDBJ databases">
        <authorList>
            <person name="Kallberg Y."/>
            <person name="Tangrot J."/>
            <person name="Rosling A."/>
        </authorList>
    </citation>
    <scope>NUCLEOTIDE SEQUENCE</scope>
    <source>
        <strain evidence="1">28 12/20/2015</strain>
    </source>
</reference>
<accession>A0ACA9PSP5</accession>
<comment type="caution">
    <text evidence="1">The sequence shown here is derived from an EMBL/GenBank/DDBJ whole genome shotgun (WGS) entry which is preliminary data.</text>
</comment>
<name>A0ACA9PSP5_9GLOM</name>
<protein>
    <submittedName>
        <fullName evidence="1">6914_t:CDS:1</fullName>
    </submittedName>
</protein>
<evidence type="ECO:0000313" key="1">
    <source>
        <dbReference type="EMBL" id="CAG8714861.1"/>
    </source>
</evidence>
<organism evidence="1 2">
    <name type="scientific">Cetraspora pellucida</name>
    <dbReference type="NCBI Taxonomy" id="1433469"/>
    <lineage>
        <taxon>Eukaryota</taxon>
        <taxon>Fungi</taxon>
        <taxon>Fungi incertae sedis</taxon>
        <taxon>Mucoromycota</taxon>
        <taxon>Glomeromycotina</taxon>
        <taxon>Glomeromycetes</taxon>
        <taxon>Diversisporales</taxon>
        <taxon>Gigasporaceae</taxon>
        <taxon>Cetraspora</taxon>
    </lineage>
</organism>
<gene>
    <name evidence="1" type="ORF">SPELUC_LOCUS12045</name>
</gene>
<dbReference type="EMBL" id="CAJVPW010027236">
    <property type="protein sequence ID" value="CAG8714861.1"/>
    <property type="molecule type" value="Genomic_DNA"/>
</dbReference>
<sequence>HKNICVPEILKMLETEIDCNTLTTEGIYNSLFKNEYFNKLVKFDIDEINAIHNQIEKRKESLQKSCDINFLIDKFSTNNRFENFMDGGIYEKFFWNSKPFSENEKKIITNKWIENMERLIKLEKKTNMNQYIGRLLTIEEALKNNQLFIPDSSNLFLEDLKFEKEKRKDYLNDNGPIHLLINSTNISDKAKDDFNKRRLKILGQEEISTPEPSPEPSPDYSTEFNNLRNEIENINLSNILNLADGNDLYQKITNLNIPKEDIAKLQKLREDKLNELVEKQYNELNNIINNSRNIDDLSKIENELSNNNLLTNEQKNNLLSSIKSKKDEIKNESEFDSLQNLISEETDITKLESDLKTKINESSLNDEQKEKLEKLRLEKIEKLKPEKPIISFDELKEKIENVKISDPEEILDNGQILQDIVNSNLLPDDIEKLEKLRNDKLDNLRNEQYNQFNNLANTLEKEDELNNLNNEVINNILLPEDKKEIISKIIEDKLNEFKGKEKLEKENNENIGDCIDSNLLTDEFYNDIYRNIEELNDKYLSPEHTKLFLHQIREERRLVLEKEIDDEKEKEK</sequence>
<evidence type="ECO:0000313" key="2">
    <source>
        <dbReference type="Proteomes" id="UP000789366"/>
    </source>
</evidence>
<dbReference type="Proteomes" id="UP000789366">
    <property type="component" value="Unassembled WGS sequence"/>
</dbReference>
<feature type="non-terminal residue" evidence="1">
    <location>
        <position position="1"/>
    </location>
</feature>